<evidence type="ECO:0000256" key="2">
    <source>
        <dbReference type="ARBA" id="ARBA00022801"/>
    </source>
</evidence>
<accession>A0ABW8Y9W8</accession>
<evidence type="ECO:0000259" key="5">
    <source>
        <dbReference type="Pfam" id="PF00082"/>
    </source>
</evidence>
<reference evidence="6 7" key="1">
    <citation type="submission" date="2024-06" db="EMBL/GenBank/DDBJ databases">
        <authorList>
            <person name="Kaempfer P."/>
            <person name="Viver T."/>
        </authorList>
    </citation>
    <scope>NUCLEOTIDE SEQUENCE [LARGE SCALE GENOMIC DNA]</scope>
    <source>
        <strain evidence="6 7">ST-75</strain>
    </source>
</reference>
<organism evidence="6 7">
    <name type="scientific">Flavobacterium rhizophilum</name>
    <dbReference type="NCBI Taxonomy" id="3163296"/>
    <lineage>
        <taxon>Bacteria</taxon>
        <taxon>Pseudomonadati</taxon>
        <taxon>Bacteroidota</taxon>
        <taxon>Flavobacteriia</taxon>
        <taxon>Flavobacteriales</taxon>
        <taxon>Flavobacteriaceae</taxon>
        <taxon>Flavobacterium</taxon>
    </lineage>
</organism>
<comment type="similarity">
    <text evidence="4">Belongs to the peptidase S8 family.</text>
</comment>
<dbReference type="InterPro" id="IPR022398">
    <property type="entry name" value="Peptidase_S8_His-AS"/>
</dbReference>
<evidence type="ECO:0000313" key="7">
    <source>
        <dbReference type="Proteomes" id="UP001629059"/>
    </source>
</evidence>
<keyword evidence="2 4" id="KW-0378">Hydrolase</keyword>
<evidence type="ECO:0000256" key="1">
    <source>
        <dbReference type="ARBA" id="ARBA00022670"/>
    </source>
</evidence>
<feature type="active site" description="Charge relay system" evidence="4">
    <location>
        <position position="444"/>
    </location>
</feature>
<keyword evidence="3 4" id="KW-0720">Serine protease</keyword>
<dbReference type="SUPFAM" id="SSF52743">
    <property type="entry name" value="Subtilisin-like"/>
    <property type="match status" value="1"/>
</dbReference>
<evidence type="ECO:0000256" key="4">
    <source>
        <dbReference type="PROSITE-ProRule" id="PRU01240"/>
    </source>
</evidence>
<comment type="caution">
    <text evidence="6">The sequence shown here is derived from an EMBL/GenBank/DDBJ whole genome shotgun (WGS) entry which is preliminary data.</text>
</comment>
<evidence type="ECO:0000313" key="6">
    <source>
        <dbReference type="EMBL" id="MFL9836991.1"/>
    </source>
</evidence>
<feature type="active site" description="Charge relay system" evidence="4">
    <location>
        <position position="278"/>
    </location>
</feature>
<dbReference type="Pfam" id="PF00082">
    <property type="entry name" value="Peptidase_S8"/>
    <property type="match status" value="1"/>
</dbReference>
<dbReference type="InterPro" id="IPR036852">
    <property type="entry name" value="Peptidase_S8/S53_dom_sf"/>
</dbReference>
<dbReference type="PRINTS" id="PR00723">
    <property type="entry name" value="SUBTILISIN"/>
</dbReference>
<keyword evidence="7" id="KW-1185">Reference proteome</keyword>
<dbReference type="Proteomes" id="UP001629059">
    <property type="component" value="Unassembled WGS sequence"/>
</dbReference>
<dbReference type="PROSITE" id="PS00138">
    <property type="entry name" value="SUBTILASE_SER"/>
    <property type="match status" value="1"/>
</dbReference>
<dbReference type="Gene3D" id="3.40.50.200">
    <property type="entry name" value="Peptidase S8/S53 domain"/>
    <property type="match status" value="1"/>
</dbReference>
<sequence>MKKIYFLIIIMIMGLSSGFAQNNYSYYYKGKKIPLDINKEYLNITVTNQFNADEIKPLGFEVVGIASAATKETPQVIKVHFTDSPSEIEYYQKLNALRKLRSVNHVSYYIERGHDAEPIGVSSVFYVKLKSEGDIALLNKVADEKNLTVIKQIPYMPQWYIVTINKNSTENVFDITNYIYETGNFDDIDPAFMFNFNKRCTNDPMFGSLWGLNNSSNPSFDINACQAWTITEGNGINVAVLDQGIDVSHNDLNANIGSTGFDSQSGTPPSVFNPSNDHGTHVAGTIAAVKDNNLQVVGVAPQSDLIPVSHDLYISSTISAELASGMSWAWQNGADIISNSWGDQGGAFYNDLQSAALENAITNALTLGRGGLGTLVVFAAGNWSPAMDYPGTYHSDITTVGSITSSGARSSFSGYGSNLDVVAPGSNVLSTLPGNNTGYKSGTSMATPHTSGTLALILSVNPCLTGAQARDILESTCQKITVSYGTTAGRPNGTWSTQMGYGLIDAYAAVLQAQSTTSNSYDLYVKDSSSPFDNGDEPNNVTPYMWASPDIWVRVYPDNGLTHQNPDYSPWNTPNTVYVRVKNRGCVATDGTDKLKLYWAKAATSLNWPNAWNGSTYVGGVLMGNQIGTQTIPVMQPGDEIIIPFSWVVPNPADYSSINPEPWHFCLLTRIESVNDPMTYIETSDLNGNVKNNNNIAWKNVSVVNTINNDAPPSGVIGVGNTFEQPKLFALEFRADEEEPGAPIFEDADVVIKMDGQLMEAWAAGGQAMEGIEYIEGGEDMLIASPQATLPKMLFHPEQYGTLNLQFKFQPDASEKITYTYHVIQRDVETGRIIGGETYIINRGKPHENGEAVAVQETDYITSVAPNPASNSVTVQYNVTSSDTASIMIIGSYGSQGDKTNYDIDVTKNEVTLDISKYPSGFYTVALVCNGKIMHTKNLYKK</sequence>
<dbReference type="PROSITE" id="PS00137">
    <property type="entry name" value="SUBTILASE_HIS"/>
    <property type="match status" value="1"/>
</dbReference>
<dbReference type="PANTHER" id="PTHR42884">
    <property type="entry name" value="PROPROTEIN CONVERTASE SUBTILISIN/KEXIN-RELATED"/>
    <property type="match status" value="1"/>
</dbReference>
<dbReference type="EMBL" id="JBELQB010000003">
    <property type="protein sequence ID" value="MFL9836991.1"/>
    <property type="molecule type" value="Genomic_DNA"/>
</dbReference>
<dbReference type="RefSeq" id="WP_408074014.1">
    <property type="nucleotide sequence ID" value="NZ_JBELQB010000003.1"/>
</dbReference>
<proteinExistence type="inferred from homology"/>
<evidence type="ECO:0000256" key="3">
    <source>
        <dbReference type="ARBA" id="ARBA00022825"/>
    </source>
</evidence>
<name>A0ABW8Y9W8_9FLAO</name>
<dbReference type="InterPro" id="IPR015500">
    <property type="entry name" value="Peptidase_S8_subtilisin-rel"/>
</dbReference>
<protein>
    <submittedName>
        <fullName evidence="6">S8 family serine peptidase</fullName>
    </submittedName>
</protein>
<gene>
    <name evidence="6" type="ORF">ABS768_05735</name>
</gene>
<keyword evidence="1 4" id="KW-0645">Protease</keyword>
<dbReference type="InterPro" id="IPR000209">
    <property type="entry name" value="Peptidase_S8/S53_dom"/>
</dbReference>
<feature type="domain" description="Peptidase S8/S53" evidence="5">
    <location>
        <begin position="233"/>
        <end position="502"/>
    </location>
</feature>
<dbReference type="PROSITE" id="PS51892">
    <property type="entry name" value="SUBTILASE"/>
    <property type="match status" value="1"/>
</dbReference>
<dbReference type="PANTHER" id="PTHR42884:SF14">
    <property type="entry name" value="NEUROENDOCRINE CONVERTASE 1"/>
    <property type="match status" value="1"/>
</dbReference>
<feature type="active site" description="Charge relay system" evidence="4">
    <location>
        <position position="242"/>
    </location>
</feature>
<dbReference type="InterPro" id="IPR023828">
    <property type="entry name" value="Peptidase_S8_Ser-AS"/>
</dbReference>